<protein>
    <submittedName>
        <fullName evidence="1">Uncharacterized protein</fullName>
    </submittedName>
</protein>
<evidence type="ECO:0000313" key="2">
    <source>
        <dbReference type="Proteomes" id="UP000263273"/>
    </source>
</evidence>
<dbReference type="AlphaFoldDB" id="A0A354YV68"/>
<sequence length="144" mass="17416">ELLRARNHIAVWEQEHGREATPDDLMVILYNQQTEETREKRESKKRMKKRQVKKKEYLTKRDKEYLIVMAACTQGLQNIIDEWQEHDQNPFLLRCLRTSETWLYKAMEWMTKDLPEREKMNLLRTAAYNEVGIIEYSVKRAKEA</sequence>
<proteinExistence type="predicted"/>
<organism evidence="1 2">
    <name type="scientific">Syntrophomonas wolfei</name>
    <dbReference type="NCBI Taxonomy" id="863"/>
    <lineage>
        <taxon>Bacteria</taxon>
        <taxon>Bacillati</taxon>
        <taxon>Bacillota</taxon>
        <taxon>Clostridia</taxon>
        <taxon>Eubacteriales</taxon>
        <taxon>Syntrophomonadaceae</taxon>
        <taxon>Syntrophomonas</taxon>
    </lineage>
</organism>
<evidence type="ECO:0000313" key="1">
    <source>
        <dbReference type="EMBL" id="HBK53253.1"/>
    </source>
</evidence>
<dbReference type="Proteomes" id="UP000263273">
    <property type="component" value="Unassembled WGS sequence"/>
</dbReference>
<comment type="caution">
    <text evidence="1">The sequence shown here is derived from an EMBL/GenBank/DDBJ whole genome shotgun (WGS) entry which is preliminary data.</text>
</comment>
<gene>
    <name evidence="1" type="ORF">DDZ44_04880</name>
</gene>
<reference evidence="1 2" key="1">
    <citation type="journal article" date="2018" name="Nat. Biotechnol.">
        <title>A standardized bacterial taxonomy based on genome phylogeny substantially revises the tree of life.</title>
        <authorList>
            <person name="Parks D.H."/>
            <person name="Chuvochina M."/>
            <person name="Waite D.W."/>
            <person name="Rinke C."/>
            <person name="Skarshewski A."/>
            <person name="Chaumeil P.A."/>
            <person name="Hugenholtz P."/>
        </authorList>
    </citation>
    <scope>NUCLEOTIDE SEQUENCE [LARGE SCALE GENOMIC DNA]</scope>
    <source>
        <strain evidence="1">UBA10948</strain>
    </source>
</reference>
<feature type="non-terminal residue" evidence="1">
    <location>
        <position position="1"/>
    </location>
</feature>
<name>A0A354YV68_9FIRM</name>
<dbReference type="EMBL" id="DNZF01000107">
    <property type="protein sequence ID" value="HBK53253.1"/>
    <property type="molecule type" value="Genomic_DNA"/>
</dbReference>
<accession>A0A354YV68</accession>